<organism evidence="3">
    <name type="scientific">viral metagenome</name>
    <dbReference type="NCBI Taxonomy" id="1070528"/>
    <lineage>
        <taxon>unclassified sequences</taxon>
        <taxon>metagenomes</taxon>
        <taxon>organismal metagenomes</taxon>
    </lineage>
</organism>
<feature type="compositionally biased region" description="Polar residues" evidence="1">
    <location>
        <begin position="166"/>
        <end position="181"/>
    </location>
</feature>
<feature type="region of interest" description="Disordered" evidence="1">
    <location>
        <begin position="126"/>
        <end position="181"/>
    </location>
</feature>
<evidence type="ECO:0000313" key="3">
    <source>
        <dbReference type="EMBL" id="QHU23512.1"/>
    </source>
</evidence>
<keyword evidence="2" id="KW-1133">Transmembrane helix</keyword>
<keyword evidence="2" id="KW-0812">Transmembrane</keyword>
<protein>
    <submittedName>
        <fullName evidence="3">Uncharacterized protein</fullName>
    </submittedName>
</protein>
<keyword evidence="2" id="KW-0472">Membrane</keyword>
<dbReference type="AlphaFoldDB" id="A0A6C0KZV0"/>
<feature type="compositionally biased region" description="Low complexity" evidence="1">
    <location>
        <begin position="126"/>
        <end position="165"/>
    </location>
</feature>
<evidence type="ECO:0000256" key="1">
    <source>
        <dbReference type="SAM" id="MobiDB-lite"/>
    </source>
</evidence>
<name>A0A6C0KZV0_9ZZZZ</name>
<proteinExistence type="predicted"/>
<feature type="transmembrane region" description="Helical" evidence="2">
    <location>
        <begin position="219"/>
        <end position="239"/>
    </location>
</feature>
<dbReference type="EMBL" id="MN741031">
    <property type="protein sequence ID" value="QHU23512.1"/>
    <property type="molecule type" value="Genomic_DNA"/>
</dbReference>
<sequence length="241" mass="25370">MGGAFSTDACTEENYNTIKDNCPRINIDAEKSYALENIVLSPKTETDETDKNYNYKDIQPEGKRMINVLVDTEGIHQKCLDEGTIKITSTCSTPTPTPTVPVVTVPVVTVPAVTVPAVTVPVVTTPAASPTTASPTPTAASPTPTASADADAAATPRTCADTAADGSNTAHDCESHANSLDTSPESITCAGDTCTDTECCTVATFSNIEELDNNGYQDALMGTELLLPLIIFILIIMCYKK</sequence>
<reference evidence="3" key="1">
    <citation type="journal article" date="2020" name="Nature">
        <title>Giant virus diversity and host interactions through global metagenomics.</title>
        <authorList>
            <person name="Schulz F."/>
            <person name="Roux S."/>
            <person name="Paez-Espino D."/>
            <person name="Jungbluth S."/>
            <person name="Walsh D.A."/>
            <person name="Denef V.J."/>
            <person name="McMahon K.D."/>
            <person name="Konstantinidis K.T."/>
            <person name="Eloe-Fadrosh E.A."/>
            <person name="Kyrpides N.C."/>
            <person name="Woyke T."/>
        </authorList>
    </citation>
    <scope>NUCLEOTIDE SEQUENCE</scope>
    <source>
        <strain evidence="3">GVMAG-S-ERX555907-94</strain>
    </source>
</reference>
<evidence type="ECO:0000256" key="2">
    <source>
        <dbReference type="SAM" id="Phobius"/>
    </source>
</evidence>
<accession>A0A6C0KZV0</accession>